<dbReference type="SUPFAM" id="SSF49373">
    <property type="entry name" value="Invasin/intimin cell-adhesion fragments"/>
    <property type="match status" value="2"/>
</dbReference>
<protein>
    <recommendedName>
        <fullName evidence="3">Nanos-type domain-containing protein</fullName>
    </recommendedName>
</protein>
<keyword evidence="2" id="KW-0472">Membrane</keyword>
<keyword evidence="2" id="KW-1133">Transmembrane helix</keyword>
<dbReference type="InterPro" id="IPR008964">
    <property type="entry name" value="Invasin/intimin_cell_adhesion"/>
</dbReference>
<accession>A0A644YAN1</accession>
<dbReference type="Pfam" id="PF02368">
    <property type="entry name" value="Big_2"/>
    <property type="match status" value="2"/>
</dbReference>
<evidence type="ECO:0000313" key="4">
    <source>
        <dbReference type="EMBL" id="MPM23184.1"/>
    </source>
</evidence>
<feature type="domain" description="Nanos-type" evidence="3">
    <location>
        <begin position="1"/>
        <end position="22"/>
    </location>
</feature>
<dbReference type="PANTHER" id="PTHR23019">
    <property type="entry name" value="NUCLEAR PORE MEMBRANE GLYCOPROTEIN GP210-RELATED"/>
    <property type="match status" value="1"/>
</dbReference>
<feature type="transmembrane region" description="Helical" evidence="2">
    <location>
        <begin position="51"/>
        <end position="72"/>
    </location>
</feature>
<keyword evidence="2" id="KW-0812">Transmembrane</keyword>
<organism evidence="4">
    <name type="scientific">bioreactor metagenome</name>
    <dbReference type="NCBI Taxonomy" id="1076179"/>
    <lineage>
        <taxon>unclassified sequences</taxon>
        <taxon>metagenomes</taxon>
        <taxon>ecological metagenomes</taxon>
    </lineage>
</organism>
<gene>
    <name evidence="4" type="ORF">SDC9_69648</name>
</gene>
<dbReference type="GO" id="GO:0005643">
    <property type="term" value="C:nuclear pore"/>
    <property type="evidence" value="ECO:0007669"/>
    <property type="project" value="TreeGrafter"/>
</dbReference>
<sequence>MAMKRCPVCGEKYSDTYKYCPFCEEEEAVKEERPLRRRGGKRSSYRKDPSILTSVLVIVILVLALMLGWLFFGDSIKEKLGGGGAASGASSSQSSQSQSGSSSAGASASSSGSASLPDSGGSSGEPDSPAGTGTGTGELNVEEVAALPNTLTLSKTDFTIPVGDPAVKLTATGGSGTYTWYSEDDGIASVDENGTVTAVSAGTINIYATDGTGKGLCIVRVKGGAGTTAEPTPSGGEVKLNREDITLAKGETFQLKNTGITTALTWSSSNPNVASVSGSGAVTGVSAGTATITMSYDGNSLTCIVRVK</sequence>
<proteinExistence type="predicted"/>
<dbReference type="PANTHER" id="PTHR23019:SF0">
    <property type="entry name" value="NUCLEAR PORE MEMBRANE GLYCOPROTEIN 210"/>
    <property type="match status" value="1"/>
</dbReference>
<dbReference type="EMBL" id="VSSQ01003973">
    <property type="protein sequence ID" value="MPM23184.1"/>
    <property type="molecule type" value="Genomic_DNA"/>
</dbReference>
<dbReference type="SMART" id="SM00635">
    <property type="entry name" value="BID_2"/>
    <property type="match status" value="2"/>
</dbReference>
<dbReference type="InterPro" id="IPR024161">
    <property type="entry name" value="Znf_nanos-typ"/>
</dbReference>
<dbReference type="InterPro" id="IPR045197">
    <property type="entry name" value="NUP210-like"/>
</dbReference>
<evidence type="ECO:0000256" key="1">
    <source>
        <dbReference type="SAM" id="MobiDB-lite"/>
    </source>
</evidence>
<dbReference type="PROSITE" id="PS51522">
    <property type="entry name" value="ZF_NANOS"/>
    <property type="match status" value="1"/>
</dbReference>
<evidence type="ECO:0000259" key="3">
    <source>
        <dbReference type="PROSITE" id="PS51522"/>
    </source>
</evidence>
<feature type="compositionally biased region" description="Low complexity" evidence="1">
    <location>
        <begin position="87"/>
        <end position="129"/>
    </location>
</feature>
<evidence type="ECO:0000256" key="2">
    <source>
        <dbReference type="SAM" id="Phobius"/>
    </source>
</evidence>
<name>A0A644YAN1_9ZZZZ</name>
<comment type="caution">
    <text evidence="4">The sequence shown here is derived from an EMBL/GenBank/DDBJ whole genome shotgun (WGS) entry which is preliminary data.</text>
</comment>
<dbReference type="AlphaFoldDB" id="A0A644YAN1"/>
<dbReference type="Gene3D" id="2.60.40.1080">
    <property type="match status" value="2"/>
</dbReference>
<reference evidence="4" key="1">
    <citation type="submission" date="2019-08" db="EMBL/GenBank/DDBJ databases">
        <authorList>
            <person name="Kucharzyk K."/>
            <person name="Murdoch R.W."/>
            <person name="Higgins S."/>
            <person name="Loffler F."/>
        </authorList>
    </citation>
    <scope>NUCLEOTIDE SEQUENCE</scope>
</reference>
<feature type="region of interest" description="Disordered" evidence="1">
    <location>
        <begin position="83"/>
        <end position="137"/>
    </location>
</feature>
<dbReference type="InterPro" id="IPR003343">
    <property type="entry name" value="Big_2"/>
</dbReference>